<evidence type="ECO:0000313" key="1">
    <source>
        <dbReference type="EMBL" id="TRZ40327.1"/>
    </source>
</evidence>
<evidence type="ECO:0000313" key="2">
    <source>
        <dbReference type="Proteomes" id="UP000319837"/>
    </source>
</evidence>
<reference evidence="2" key="1">
    <citation type="submission" date="2018-10" db="EMBL/GenBank/DDBJ databases">
        <title>FDA dAtabase for Regulatory Grade micrObial Sequences (FDA-ARGOS): Supporting development and validation of Infectious Disease Dx tests.</title>
        <authorList>
            <person name="Minogue T."/>
            <person name="Wolcott M."/>
            <person name="Wasieloski L."/>
            <person name="Aguilar W."/>
            <person name="Moore D."/>
            <person name="Tallon L."/>
            <person name="Sadzewicz L."/>
            <person name="Sengamalay N."/>
            <person name="Ott S."/>
            <person name="Godinez A."/>
            <person name="Nagaraj S."/>
            <person name="Vavikolanu K."/>
            <person name="Vyas G."/>
            <person name="Nadendla S."/>
            <person name="George J."/>
            <person name="Sichtig H."/>
        </authorList>
    </citation>
    <scope>NUCLEOTIDE SEQUENCE [LARGE SCALE GENOMIC DNA]</scope>
    <source>
        <strain evidence="2">FDAARGOS_343</strain>
    </source>
</reference>
<proteinExistence type="predicted"/>
<accession>A0A553STK0</accession>
<dbReference type="RefSeq" id="WP_185763721.1">
    <property type="nucleotide sequence ID" value="NZ_RIBP01000001.1"/>
</dbReference>
<sequence>MVPIGFDKDEVIVWKKEGNDGLKRVAGRAREQFYPFNSNIDKEENDEDRILIIDSYHKESAGLIEQYNIIKIHI</sequence>
<gene>
    <name evidence="1" type="ORF">CEQ21_05275</name>
</gene>
<dbReference type="AlphaFoldDB" id="A0A553STK0"/>
<dbReference type="EMBL" id="RIBP01000001">
    <property type="protein sequence ID" value="TRZ40327.1"/>
    <property type="molecule type" value="Genomic_DNA"/>
</dbReference>
<dbReference type="Proteomes" id="UP000319837">
    <property type="component" value="Unassembled WGS sequence"/>
</dbReference>
<name>A0A553STK0_NIACI</name>
<comment type="caution">
    <text evidence="1">The sequence shown here is derived from an EMBL/GenBank/DDBJ whole genome shotgun (WGS) entry which is preliminary data.</text>
</comment>
<protein>
    <submittedName>
        <fullName evidence="1">Uncharacterized protein</fullName>
    </submittedName>
</protein>
<organism evidence="1 2">
    <name type="scientific">Niallia circulans</name>
    <name type="common">Bacillus circulans</name>
    <dbReference type="NCBI Taxonomy" id="1397"/>
    <lineage>
        <taxon>Bacteria</taxon>
        <taxon>Bacillati</taxon>
        <taxon>Bacillota</taxon>
        <taxon>Bacilli</taxon>
        <taxon>Bacillales</taxon>
        <taxon>Bacillaceae</taxon>
        <taxon>Niallia</taxon>
    </lineage>
</organism>